<gene>
    <name evidence="2" type="ORF">NYM_LOCUS20211</name>
</gene>
<feature type="compositionally biased region" description="Basic and acidic residues" evidence="1">
    <location>
        <begin position="1"/>
        <end position="12"/>
    </location>
</feature>
<sequence>MADHDRRREAIKTQRSGLSTHGLPTSQGLDSLVYCQKAMEMVNEEGVLEDLFFCRTCARAA</sequence>
<dbReference type="EMBL" id="LR721783">
    <property type="protein sequence ID" value="VVW36455.1"/>
    <property type="molecule type" value="Genomic_DNA"/>
</dbReference>
<dbReference type="AlphaFoldDB" id="A0A5K1DBZ7"/>
<name>A0A5K1DBZ7_9MAGN</name>
<reference evidence="2" key="1">
    <citation type="submission" date="2019-09" db="EMBL/GenBank/DDBJ databases">
        <authorList>
            <person name="Zhang L."/>
        </authorList>
    </citation>
    <scope>NUCLEOTIDE SEQUENCE</scope>
</reference>
<protein>
    <submittedName>
        <fullName evidence="2">Uncharacterized protein</fullName>
    </submittedName>
</protein>
<proteinExistence type="predicted"/>
<feature type="compositionally biased region" description="Polar residues" evidence="1">
    <location>
        <begin position="13"/>
        <end position="25"/>
    </location>
</feature>
<organism evidence="2">
    <name type="scientific">Nymphaea colorata</name>
    <name type="common">pocket water lily</name>
    <dbReference type="NCBI Taxonomy" id="210225"/>
    <lineage>
        <taxon>Eukaryota</taxon>
        <taxon>Viridiplantae</taxon>
        <taxon>Streptophyta</taxon>
        <taxon>Embryophyta</taxon>
        <taxon>Tracheophyta</taxon>
        <taxon>Spermatophyta</taxon>
        <taxon>Magnoliopsida</taxon>
        <taxon>Nymphaeales</taxon>
        <taxon>Nymphaeaceae</taxon>
        <taxon>Nymphaea</taxon>
    </lineage>
</organism>
<evidence type="ECO:0000313" key="2">
    <source>
        <dbReference type="EMBL" id="VVW36455.1"/>
    </source>
</evidence>
<accession>A0A5K1DBZ7</accession>
<feature type="region of interest" description="Disordered" evidence="1">
    <location>
        <begin position="1"/>
        <end position="25"/>
    </location>
</feature>
<evidence type="ECO:0000256" key="1">
    <source>
        <dbReference type="SAM" id="MobiDB-lite"/>
    </source>
</evidence>
<dbReference type="Gramene" id="NC5G0251060.1">
    <property type="protein sequence ID" value="NC5G0251060.1:cds"/>
    <property type="gene ID" value="NC5G0251060"/>
</dbReference>